<evidence type="ECO:0000313" key="3">
    <source>
        <dbReference type="Proteomes" id="UP000515663"/>
    </source>
</evidence>
<name>A0A7D7R0Q8_9ACTN</name>
<protein>
    <submittedName>
        <fullName evidence="2">Uncharacterized protein</fullName>
    </submittedName>
</protein>
<evidence type="ECO:0000313" key="2">
    <source>
        <dbReference type="EMBL" id="QMS99871.1"/>
    </source>
</evidence>
<keyword evidence="1" id="KW-1133">Transmembrane helix</keyword>
<reference evidence="3" key="1">
    <citation type="submission" date="2020-07" db="EMBL/GenBank/DDBJ databases">
        <title>novel species isolated from the respiratory tract of Marmot.</title>
        <authorList>
            <person name="Zhang G."/>
        </authorList>
    </citation>
    <scope>NUCLEOTIDE SEQUENCE [LARGE SCALE GENOMIC DNA]</scope>
    <source>
        <strain evidence="3">686</strain>
    </source>
</reference>
<dbReference type="KEGG" id="gji:H1R19_12845"/>
<feature type="transmembrane region" description="Helical" evidence="1">
    <location>
        <begin position="34"/>
        <end position="58"/>
    </location>
</feature>
<dbReference type="Proteomes" id="UP000515663">
    <property type="component" value="Chromosome"/>
</dbReference>
<keyword evidence="1" id="KW-0472">Membrane</keyword>
<keyword evidence="3" id="KW-1185">Reference proteome</keyword>
<dbReference type="AlphaFoldDB" id="A0A7D7R0Q8"/>
<accession>A0A7D7R0Q8</accession>
<dbReference type="EMBL" id="CP059491">
    <property type="protein sequence ID" value="QMS99871.1"/>
    <property type="molecule type" value="Genomic_DNA"/>
</dbReference>
<gene>
    <name evidence="2" type="ORF">H1R19_12845</name>
</gene>
<organism evidence="2 3">
    <name type="scientific">Gordonia jinghuaiqii</name>
    <dbReference type="NCBI Taxonomy" id="2758710"/>
    <lineage>
        <taxon>Bacteria</taxon>
        <taxon>Bacillati</taxon>
        <taxon>Actinomycetota</taxon>
        <taxon>Actinomycetes</taxon>
        <taxon>Mycobacteriales</taxon>
        <taxon>Gordoniaceae</taxon>
        <taxon>Gordonia</taxon>
    </lineage>
</organism>
<sequence>MALFMTMFSVFAGVAAIGAVGAGAGYLVRERSAVVAVLVGIAVGVLAALIVATADVYLNS</sequence>
<keyword evidence="1" id="KW-0812">Transmembrane</keyword>
<dbReference type="RefSeq" id="WP_219849222.1">
    <property type="nucleotide sequence ID" value="NZ_CP059491.1"/>
</dbReference>
<proteinExistence type="predicted"/>
<evidence type="ECO:0000256" key="1">
    <source>
        <dbReference type="SAM" id="Phobius"/>
    </source>
</evidence>